<comment type="caution">
    <text evidence="2">The sequence shown here is derived from an EMBL/GenBank/DDBJ whole genome shotgun (WGS) entry which is preliminary data.</text>
</comment>
<protein>
    <recommendedName>
        <fullName evidence="4">Flagellar basal body rod protein</fullName>
    </recommendedName>
</protein>
<sequence>MNKFLLFLGGLAALFVLLAMLGPMVLLAVSIWLLYVIFKQFMKSDSTIGKIGWVIAGLIVFGIGLSNIYAIIGVAAAYGLYLIFRNFRSDRSEAKEKTIVDDDPFANFEKQWAELNQ</sequence>
<accession>A0A9W5TW31</accession>
<evidence type="ECO:0000313" key="3">
    <source>
        <dbReference type="Proteomes" id="UP000621492"/>
    </source>
</evidence>
<proteinExistence type="predicted"/>
<keyword evidence="3" id="KW-1185">Reference proteome</keyword>
<keyword evidence="1" id="KW-0472">Membrane</keyword>
<evidence type="ECO:0000256" key="1">
    <source>
        <dbReference type="SAM" id="Phobius"/>
    </source>
</evidence>
<organism evidence="2 3">
    <name type="scientific">Lentibacillus populi</name>
    <dbReference type="NCBI Taxonomy" id="1827502"/>
    <lineage>
        <taxon>Bacteria</taxon>
        <taxon>Bacillati</taxon>
        <taxon>Bacillota</taxon>
        <taxon>Bacilli</taxon>
        <taxon>Bacillales</taxon>
        <taxon>Bacillaceae</taxon>
        <taxon>Lentibacillus</taxon>
    </lineage>
</organism>
<dbReference type="Proteomes" id="UP000621492">
    <property type="component" value="Unassembled WGS sequence"/>
</dbReference>
<name>A0A9W5TW31_9BACI</name>
<evidence type="ECO:0008006" key="4">
    <source>
        <dbReference type="Google" id="ProtNLM"/>
    </source>
</evidence>
<evidence type="ECO:0000313" key="2">
    <source>
        <dbReference type="EMBL" id="GGB36118.1"/>
    </source>
</evidence>
<reference evidence="2" key="1">
    <citation type="journal article" date="2014" name="Int. J. Syst. Evol. Microbiol.">
        <title>Complete genome sequence of Corynebacterium casei LMG S-19264T (=DSM 44701T), isolated from a smear-ripened cheese.</title>
        <authorList>
            <consortium name="US DOE Joint Genome Institute (JGI-PGF)"/>
            <person name="Walter F."/>
            <person name="Albersmeier A."/>
            <person name="Kalinowski J."/>
            <person name="Ruckert C."/>
        </authorList>
    </citation>
    <scope>NUCLEOTIDE SEQUENCE</scope>
    <source>
        <strain evidence="2">CGMCC 1.15454</strain>
    </source>
</reference>
<keyword evidence="1" id="KW-1133">Transmembrane helix</keyword>
<dbReference type="AlphaFoldDB" id="A0A9W5TW31"/>
<dbReference type="RefSeq" id="WP_088053048.1">
    <property type="nucleotide sequence ID" value="NZ_BMJD01000006.1"/>
</dbReference>
<dbReference type="EMBL" id="BMJD01000006">
    <property type="protein sequence ID" value="GGB36118.1"/>
    <property type="molecule type" value="Genomic_DNA"/>
</dbReference>
<feature type="transmembrane region" description="Helical" evidence="1">
    <location>
        <begin position="51"/>
        <end position="84"/>
    </location>
</feature>
<reference evidence="2" key="2">
    <citation type="submission" date="2020-09" db="EMBL/GenBank/DDBJ databases">
        <authorList>
            <person name="Sun Q."/>
            <person name="Zhou Y."/>
        </authorList>
    </citation>
    <scope>NUCLEOTIDE SEQUENCE</scope>
    <source>
        <strain evidence="2">CGMCC 1.15454</strain>
    </source>
</reference>
<gene>
    <name evidence="2" type="ORF">GCM10011409_11920</name>
</gene>
<keyword evidence="1" id="KW-0812">Transmembrane</keyword>